<evidence type="ECO:0008006" key="3">
    <source>
        <dbReference type="Google" id="ProtNLM"/>
    </source>
</evidence>
<protein>
    <recommendedName>
        <fullName evidence="3">DNA polymerase III beta sliding clamp central domain-containing protein</fullName>
    </recommendedName>
</protein>
<dbReference type="Gene3D" id="3.70.10.10">
    <property type="match status" value="1"/>
</dbReference>
<feature type="non-terminal residue" evidence="2">
    <location>
        <position position="194"/>
    </location>
</feature>
<reference evidence="2" key="1">
    <citation type="journal article" date="2014" name="Front. Microbiol.">
        <title>High frequency of phylogenetically diverse reductive dehalogenase-homologous genes in deep subseafloor sedimentary metagenomes.</title>
        <authorList>
            <person name="Kawai M."/>
            <person name="Futagami T."/>
            <person name="Toyoda A."/>
            <person name="Takaki Y."/>
            <person name="Nishi S."/>
            <person name="Hori S."/>
            <person name="Arai W."/>
            <person name="Tsubouchi T."/>
            <person name="Morono Y."/>
            <person name="Uchiyama I."/>
            <person name="Ito T."/>
            <person name="Fujiyama A."/>
            <person name="Inagaki F."/>
            <person name="Takami H."/>
        </authorList>
    </citation>
    <scope>NUCLEOTIDE SEQUENCE</scope>
    <source>
        <strain evidence="2">Expedition CK06-06</strain>
    </source>
</reference>
<sequence length="194" mass="21224">MEIQVAKLRATLGILKPAVPRKTTLDILKNVLVKEGQMVATDLESMVIINQPEADAPFLLPFEDVLKMLQYVPGNEYLQMDAKRGKLKLSWSDGSATYPTEDLEAFPPIPDFEVKDEADIDGETFIRALQSALPYTATGNDRPVLSGVTVIFGEPIEVSAGDGFRLAHIVLPLQFPGEHTTVIPSGSVRILAHL</sequence>
<keyword evidence="1" id="KW-0238">DNA-binding</keyword>
<name>X1UTB5_9ZZZZ</name>
<proteinExistence type="predicted"/>
<organism evidence="2">
    <name type="scientific">marine sediment metagenome</name>
    <dbReference type="NCBI Taxonomy" id="412755"/>
    <lineage>
        <taxon>unclassified sequences</taxon>
        <taxon>metagenomes</taxon>
        <taxon>ecological metagenomes</taxon>
    </lineage>
</organism>
<dbReference type="AlphaFoldDB" id="X1UTB5"/>
<evidence type="ECO:0000313" key="2">
    <source>
        <dbReference type="EMBL" id="GAJ20704.1"/>
    </source>
</evidence>
<accession>X1UTB5</accession>
<dbReference type="Gene3D" id="3.10.150.10">
    <property type="entry name" value="DNA Polymerase III, subunit A, domain 2"/>
    <property type="match status" value="1"/>
</dbReference>
<dbReference type="InterPro" id="IPR001001">
    <property type="entry name" value="DNA_polIII_beta"/>
</dbReference>
<dbReference type="EMBL" id="BARW01036805">
    <property type="protein sequence ID" value="GAJ20704.1"/>
    <property type="molecule type" value="Genomic_DNA"/>
</dbReference>
<dbReference type="GO" id="GO:0006271">
    <property type="term" value="P:DNA strand elongation involved in DNA replication"/>
    <property type="evidence" value="ECO:0007669"/>
    <property type="project" value="TreeGrafter"/>
</dbReference>
<comment type="caution">
    <text evidence="2">The sequence shown here is derived from an EMBL/GenBank/DDBJ whole genome shotgun (WGS) entry which is preliminary data.</text>
</comment>
<dbReference type="PANTHER" id="PTHR30478">
    <property type="entry name" value="DNA POLYMERASE III SUBUNIT BETA"/>
    <property type="match status" value="1"/>
</dbReference>
<dbReference type="GO" id="GO:0003677">
    <property type="term" value="F:DNA binding"/>
    <property type="evidence" value="ECO:0007669"/>
    <property type="project" value="UniProtKB-KW"/>
</dbReference>
<dbReference type="PANTHER" id="PTHR30478:SF0">
    <property type="entry name" value="BETA SLIDING CLAMP"/>
    <property type="match status" value="1"/>
</dbReference>
<dbReference type="GO" id="GO:0009360">
    <property type="term" value="C:DNA polymerase III complex"/>
    <property type="evidence" value="ECO:0007669"/>
    <property type="project" value="InterPro"/>
</dbReference>
<evidence type="ECO:0000256" key="1">
    <source>
        <dbReference type="ARBA" id="ARBA00023125"/>
    </source>
</evidence>
<gene>
    <name evidence="2" type="ORF">S12H4_57024</name>
</gene>